<dbReference type="InterPro" id="IPR037239">
    <property type="entry name" value="OSBP_sf"/>
</dbReference>
<dbReference type="Gene3D" id="3.30.70.3490">
    <property type="match status" value="1"/>
</dbReference>
<evidence type="ECO:0000256" key="1">
    <source>
        <dbReference type="ARBA" id="ARBA00008842"/>
    </source>
</evidence>
<dbReference type="InterPro" id="IPR011993">
    <property type="entry name" value="PH-like_dom_sf"/>
</dbReference>
<feature type="compositionally biased region" description="Basic and acidic residues" evidence="5">
    <location>
        <begin position="482"/>
        <end position="498"/>
    </location>
</feature>
<dbReference type="GO" id="GO:0035621">
    <property type="term" value="P:ER to Golgi ceramide transport"/>
    <property type="evidence" value="ECO:0007669"/>
    <property type="project" value="TreeGrafter"/>
</dbReference>
<feature type="compositionally biased region" description="Acidic residues" evidence="5">
    <location>
        <begin position="465"/>
        <end position="481"/>
    </location>
</feature>
<dbReference type="PANTHER" id="PTHR10972">
    <property type="entry name" value="OXYSTEROL-BINDING PROTEIN-RELATED"/>
    <property type="match status" value="1"/>
</dbReference>
<dbReference type="InterPro" id="IPR009038">
    <property type="entry name" value="GOLD_dom"/>
</dbReference>
<dbReference type="InterPro" id="IPR036598">
    <property type="entry name" value="GOLD_dom_sf"/>
</dbReference>
<dbReference type="SUPFAM" id="SSF144000">
    <property type="entry name" value="Oxysterol-binding protein-like"/>
    <property type="match status" value="1"/>
</dbReference>
<dbReference type="SMART" id="SM00233">
    <property type="entry name" value="PH"/>
    <property type="match status" value="1"/>
</dbReference>
<dbReference type="Pfam" id="PF01237">
    <property type="entry name" value="Oxysterol_BP"/>
    <property type="match status" value="1"/>
</dbReference>
<sequence length="904" mass="102646">MEVVQVQPRDSYLHYVYVPTKNTTINWSFTTKRNNIQFGVYKRHGQEPLPSSSDILFRAQAHRQGSLPSGELLNPQGSSKDLLASSAGSINSAHSSSASRPRAKSVASTKLREQGLVEIVPIQQTNSSQTKVEGSLMVSEAGNYVLVFDNTFSRNTPKLLTLSVTLSETPNTGLDRGSSMVGGEAVTANGSSANQYELTGWLLKKRRKKMQGWAKRWFRLSGSGVLSYSTSPTGVPRGLIQIRISTITNQPKSRALHIDSGTMIYHLKALTPEDHETWTKHLKKHRASGLETEVESFEEWRHNRQSRHASAIAKEKARVDVSRGLQGSQNVKEKFQCLDKWLQEEKEQYDIEPGWITNLVQLKDDLEEAINRQDQQWHVIQETVVQADSFNLGRASGTSTPLSTIADGNGTVDSSSNGLAGLRRTTTMMSHDSSFSEEFYDAEDVELSPSEEDNDADGHIHVEEAADTTDDEEEEEEDYEHEQEQENKQGTHQEEKDWTQQWLDSPQRRHRLPSPAVGDVGSALSVFRKNVGKDLSTIAMPVSMNEPLNMLQKACEELEYSDLLDKACTLSTPMERLMYITIFAITSYTSSQYRTGRKPFNPMMTETYENIRPDKGFRFISEKVSHNPLIIAAHAESKNYKYWQCTKIKSKFWGKSMEFMTEGVFHVNLTGHDDHYTYSKPSSWMRNMIAGEKYLEHAGEMKVMNHTTGDYAIVTFKEGTGGGLFGAPTNRNDVIATFYTSGGKKVRRVVGKWSDKLAEEVDMNKRQLSVLWTANSPGVEDHANYYGFTRFCMELNEITDVEKAKLPITDTRYRPDQHLYEQGNVDEADAEKQRIEQKQRDRRKDFELKGIPWNPRWFTLQEDSYNEPGFASADSTLSQSWVYNDQYWNARESGQWPSDMFDLW</sequence>
<gene>
    <name evidence="8" type="ORF">BCR42DRAFT_414588</name>
</gene>
<dbReference type="GO" id="GO:0120009">
    <property type="term" value="P:intermembrane lipid transfer"/>
    <property type="evidence" value="ECO:0007669"/>
    <property type="project" value="UniProtKB-ARBA"/>
</dbReference>
<dbReference type="GO" id="GO:0006897">
    <property type="term" value="P:endocytosis"/>
    <property type="evidence" value="ECO:0007669"/>
    <property type="project" value="TreeGrafter"/>
</dbReference>
<name>A0A1X2IGF0_9FUNG</name>
<evidence type="ECO:0000259" key="7">
    <source>
        <dbReference type="PROSITE" id="PS50866"/>
    </source>
</evidence>
<dbReference type="PROSITE" id="PS50003">
    <property type="entry name" value="PH_DOMAIN"/>
    <property type="match status" value="1"/>
</dbReference>
<evidence type="ECO:0000313" key="9">
    <source>
        <dbReference type="Proteomes" id="UP000193560"/>
    </source>
</evidence>
<evidence type="ECO:0000256" key="5">
    <source>
        <dbReference type="SAM" id="MobiDB-lite"/>
    </source>
</evidence>
<feature type="compositionally biased region" description="Acidic residues" evidence="5">
    <location>
        <begin position="439"/>
        <end position="455"/>
    </location>
</feature>
<dbReference type="GO" id="GO:0005886">
    <property type="term" value="C:plasma membrane"/>
    <property type="evidence" value="ECO:0007669"/>
    <property type="project" value="TreeGrafter"/>
</dbReference>
<comment type="caution">
    <text evidence="8">The sequence shown here is derived from an EMBL/GenBank/DDBJ whole genome shotgun (WGS) entry which is preliminary data.</text>
</comment>
<dbReference type="InterPro" id="IPR041680">
    <property type="entry name" value="PH_8"/>
</dbReference>
<dbReference type="Gene3D" id="2.30.29.30">
    <property type="entry name" value="Pleckstrin-homology domain (PH domain)/Phosphotyrosine-binding domain (PTB)"/>
    <property type="match status" value="1"/>
</dbReference>
<dbReference type="GO" id="GO:0006887">
    <property type="term" value="P:exocytosis"/>
    <property type="evidence" value="ECO:0007669"/>
    <property type="project" value="TreeGrafter"/>
</dbReference>
<feature type="region of interest" description="Disordered" evidence="5">
    <location>
        <begin position="399"/>
        <end position="419"/>
    </location>
</feature>
<dbReference type="Proteomes" id="UP000193560">
    <property type="component" value="Unassembled WGS sequence"/>
</dbReference>
<dbReference type="PROSITE" id="PS50866">
    <property type="entry name" value="GOLD"/>
    <property type="match status" value="1"/>
</dbReference>
<evidence type="ECO:0000259" key="6">
    <source>
        <dbReference type="PROSITE" id="PS50003"/>
    </source>
</evidence>
<reference evidence="8 9" key="1">
    <citation type="submission" date="2016-07" db="EMBL/GenBank/DDBJ databases">
        <title>Pervasive Adenine N6-methylation of Active Genes in Fungi.</title>
        <authorList>
            <consortium name="DOE Joint Genome Institute"/>
            <person name="Mondo S.J."/>
            <person name="Dannebaum R.O."/>
            <person name="Kuo R.C."/>
            <person name="Labutti K."/>
            <person name="Haridas S."/>
            <person name="Kuo A."/>
            <person name="Salamov A."/>
            <person name="Ahrendt S.R."/>
            <person name="Lipzen A."/>
            <person name="Sullivan W."/>
            <person name="Andreopoulos W.B."/>
            <person name="Clum A."/>
            <person name="Lindquist E."/>
            <person name="Daum C."/>
            <person name="Ramamoorthy G.K."/>
            <person name="Gryganskyi A."/>
            <person name="Culley D."/>
            <person name="Magnuson J.K."/>
            <person name="James T.Y."/>
            <person name="O'Malley M.A."/>
            <person name="Stajich J.E."/>
            <person name="Spatafora J.W."/>
            <person name="Visel A."/>
            <person name="Grigoriev I.V."/>
        </authorList>
    </citation>
    <scope>NUCLEOTIDE SEQUENCE [LARGE SCALE GENOMIC DNA]</scope>
    <source>
        <strain evidence="8 9">NRRL 1336</strain>
    </source>
</reference>
<feature type="domain" description="PH" evidence="6">
    <location>
        <begin position="195"/>
        <end position="287"/>
    </location>
</feature>
<evidence type="ECO:0000256" key="2">
    <source>
        <dbReference type="ARBA" id="ARBA00022448"/>
    </source>
</evidence>
<protein>
    <submittedName>
        <fullName evidence="8">Oxysterol-binding protein-domain-containing protein</fullName>
    </submittedName>
</protein>
<evidence type="ECO:0000256" key="4">
    <source>
        <dbReference type="ARBA" id="ARBA00023121"/>
    </source>
</evidence>
<dbReference type="InterPro" id="IPR001849">
    <property type="entry name" value="PH_domain"/>
</dbReference>
<evidence type="ECO:0000256" key="3">
    <source>
        <dbReference type="ARBA" id="ARBA00023055"/>
    </source>
</evidence>
<feature type="region of interest" description="Disordered" evidence="5">
    <location>
        <begin position="66"/>
        <end position="109"/>
    </location>
</feature>
<dbReference type="GO" id="GO:0030011">
    <property type="term" value="P:maintenance of cell polarity"/>
    <property type="evidence" value="ECO:0007669"/>
    <property type="project" value="TreeGrafter"/>
</dbReference>
<dbReference type="Gene3D" id="2.60.120.680">
    <property type="entry name" value="GOLD domain"/>
    <property type="match status" value="1"/>
</dbReference>
<comment type="similarity">
    <text evidence="1">Belongs to the OSBP family.</text>
</comment>
<proteinExistence type="inferred from homology"/>
<dbReference type="InterPro" id="IPR000648">
    <property type="entry name" value="Oxysterol-bd"/>
</dbReference>
<dbReference type="Gene3D" id="2.40.160.120">
    <property type="match status" value="1"/>
</dbReference>
<feature type="region of interest" description="Disordered" evidence="5">
    <location>
        <begin position="439"/>
        <end position="498"/>
    </location>
</feature>
<dbReference type="PANTHER" id="PTHR10972:SF203">
    <property type="entry name" value="OXYSTEROL-BINDING PROTEIN HOMOLOG 3"/>
    <property type="match status" value="1"/>
</dbReference>
<dbReference type="EMBL" id="MCGE01000011">
    <property type="protein sequence ID" value="ORZ16221.1"/>
    <property type="molecule type" value="Genomic_DNA"/>
</dbReference>
<keyword evidence="2" id="KW-0813">Transport</keyword>
<feature type="compositionally biased region" description="Low complexity" evidence="5">
    <location>
        <begin position="84"/>
        <end position="108"/>
    </location>
</feature>
<dbReference type="GO" id="GO:0097038">
    <property type="term" value="C:perinuclear endoplasmic reticulum"/>
    <property type="evidence" value="ECO:0007669"/>
    <property type="project" value="TreeGrafter"/>
</dbReference>
<organism evidence="8 9">
    <name type="scientific">Absidia repens</name>
    <dbReference type="NCBI Taxonomy" id="90262"/>
    <lineage>
        <taxon>Eukaryota</taxon>
        <taxon>Fungi</taxon>
        <taxon>Fungi incertae sedis</taxon>
        <taxon>Mucoromycota</taxon>
        <taxon>Mucoromycotina</taxon>
        <taxon>Mucoromycetes</taxon>
        <taxon>Mucorales</taxon>
        <taxon>Cunninghamellaceae</taxon>
        <taxon>Absidia</taxon>
    </lineage>
</organism>
<evidence type="ECO:0000313" key="8">
    <source>
        <dbReference type="EMBL" id="ORZ16221.1"/>
    </source>
</evidence>
<accession>A0A1X2IGF0</accession>
<dbReference type="SUPFAM" id="SSF50729">
    <property type="entry name" value="PH domain-like"/>
    <property type="match status" value="1"/>
</dbReference>
<feature type="domain" description="GOLD" evidence="7">
    <location>
        <begin position="1"/>
        <end position="166"/>
    </location>
</feature>
<dbReference type="OrthoDB" id="1854502at2759"/>
<dbReference type="SUPFAM" id="SSF101576">
    <property type="entry name" value="Supernatant protein factor (SPF), C-terminal domain"/>
    <property type="match status" value="1"/>
</dbReference>
<keyword evidence="9" id="KW-1185">Reference proteome</keyword>
<dbReference type="FunFam" id="2.40.160.120:FF:000001">
    <property type="entry name" value="Oxysterol-binding protein"/>
    <property type="match status" value="1"/>
</dbReference>
<keyword evidence="3" id="KW-0445">Lipid transport</keyword>
<keyword evidence="4" id="KW-0446">Lipid-binding</keyword>
<dbReference type="GO" id="GO:0032934">
    <property type="term" value="F:sterol binding"/>
    <property type="evidence" value="ECO:0007669"/>
    <property type="project" value="TreeGrafter"/>
</dbReference>
<dbReference type="STRING" id="90262.A0A1X2IGF0"/>
<dbReference type="GO" id="GO:0005829">
    <property type="term" value="C:cytosol"/>
    <property type="evidence" value="ECO:0007669"/>
    <property type="project" value="TreeGrafter"/>
</dbReference>
<dbReference type="AlphaFoldDB" id="A0A1X2IGF0"/>
<dbReference type="GO" id="GO:0034727">
    <property type="term" value="P:piecemeal microautophagy of the nucleus"/>
    <property type="evidence" value="ECO:0007669"/>
    <property type="project" value="TreeGrafter"/>
</dbReference>
<dbReference type="Pfam" id="PF15409">
    <property type="entry name" value="PH_8"/>
    <property type="match status" value="1"/>
</dbReference>
<dbReference type="GO" id="GO:0032541">
    <property type="term" value="C:cortical endoplasmic reticulum"/>
    <property type="evidence" value="ECO:0007669"/>
    <property type="project" value="TreeGrafter"/>
</dbReference>